<name>A0A919QKJ3_9ACTN</name>
<keyword evidence="2" id="KW-1185">Reference proteome</keyword>
<sequence>MNIWCEFNDGRTDASVSLSAAPLVGDEVLWYATESENGKEYDTETAYTVLDRLWLLGDGRDGGPAGEQLKIVLGTSPDSRKP</sequence>
<dbReference type="AlphaFoldDB" id="A0A919QKJ3"/>
<organism evidence="1 2">
    <name type="scientific">Acrocarpospora phusangensis</name>
    <dbReference type="NCBI Taxonomy" id="1070424"/>
    <lineage>
        <taxon>Bacteria</taxon>
        <taxon>Bacillati</taxon>
        <taxon>Actinomycetota</taxon>
        <taxon>Actinomycetes</taxon>
        <taxon>Streptosporangiales</taxon>
        <taxon>Streptosporangiaceae</taxon>
        <taxon>Acrocarpospora</taxon>
    </lineage>
</organism>
<dbReference type="EMBL" id="BOOA01000122">
    <property type="protein sequence ID" value="GIH29383.1"/>
    <property type="molecule type" value="Genomic_DNA"/>
</dbReference>
<evidence type="ECO:0000313" key="2">
    <source>
        <dbReference type="Proteomes" id="UP000640052"/>
    </source>
</evidence>
<dbReference type="Proteomes" id="UP000640052">
    <property type="component" value="Unassembled WGS sequence"/>
</dbReference>
<gene>
    <name evidence="1" type="ORF">Aph01nite_76930</name>
</gene>
<evidence type="ECO:0000313" key="1">
    <source>
        <dbReference type="EMBL" id="GIH29383.1"/>
    </source>
</evidence>
<reference evidence="1" key="1">
    <citation type="submission" date="2021-01" db="EMBL/GenBank/DDBJ databases">
        <title>Whole genome shotgun sequence of Acrocarpospora phusangensis NBRC 108782.</title>
        <authorList>
            <person name="Komaki H."/>
            <person name="Tamura T."/>
        </authorList>
    </citation>
    <scope>NUCLEOTIDE SEQUENCE</scope>
    <source>
        <strain evidence="1">NBRC 108782</strain>
    </source>
</reference>
<protein>
    <submittedName>
        <fullName evidence="1">Uncharacterized protein</fullName>
    </submittedName>
</protein>
<proteinExistence type="predicted"/>
<dbReference type="RefSeq" id="WP_204045992.1">
    <property type="nucleotide sequence ID" value="NZ_BOOA01000122.1"/>
</dbReference>
<comment type="caution">
    <text evidence="1">The sequence shown here is derived from an EMBL/GenBank/DDBJ whole genome shotgun (WGS) entry which is preliminary data.</text>
</comment>
<accession>A0A919QKJ3</accession>